<feature type="domain" description="NYN" evidence="1">
    <location>
        <begin position="18"/>
        <end position="153"/>
    </location>
</feature>
<dbReference type="Gene3D" id="3.40.50.1010">
    <property type="entry name" value="5'-nuclease"/>
    <property type="match status" value="1"/>
</dbReference>
<gene>
    <name evidence="2" type="ORF">H6G97_12975</name>
</gene>
<keyword evidence="3" id="KW-1185">Reference proteome</keyword>
<sequence length="262" mass="29765">MPHANQSSNRQTNQQQLKVGIYCDFQNVYLSQNIASSLLAFAKARGSLIIRRVYYNSLFQNQASAKENLQRIGFQCEDVTCSLKNSADNQLKSDLIDDVYNNQSPDTFILVSGDGDFANPVKFLQDKDKNVIIFARRGNVKQSLKNLADELYFVDELPQLVVKNTQLETTEIEFQINYNDAVKYLIESTKTSLSQGKSTVFGYIDNLMRQRCHKYQGFSSISMSDGKKFKNFSQFVDAAVRDGKVQRQGQELFLVELDKLAA</sequence>
<proteinExistence type="predicted"/>
<reference evidence="2 3" key="1">
    <citation type="journal article" date="2020" name="ISME J.">
        <title>Comparative genomics reveals insights into cyanobacterial evolution and habitat adaptation.</title>
        <authorList>
            <person name="Chen M.Y."/>
            <person name="Teng W.K."/>
            <person name="Zhao L."/>
            <person name="Hu C.X."/>
            <person name="Zhou Y.K."/>
            <person name="Han B.P."/>
            <person name="Song L.R."/>
            <person name="Shu W.S."/>
        </authorList>
    </citation>
    <scope>NUCLEOTIDE SEQUENCE [LARGE SCALE GENOMIC DNA]</scope>
    <source>
        <strain evidence="2 3">FACHB-838</strain>
    </source>
</reference>
<dbReference type="Pfam" id="PF01936">
    <property type="entry name" value="NYN"/>
    <property type="match status" value="1"/>
</dbReference>
<dbReference type="PANTHER" id="PTHR35811:SF1">
    <property type="entry name" value="HTH OST-TYPE DOMAIN-CONTAINING PROTEIN"/>
    <property type="match status" value="1"/>
</dbReference>
<dbReference type="EMBL" id="JACJSI010000020">
    <property type="protein sequence ID" value="MBD2530437.1"/>
    <property type="molecule type" value="Genomic_DNA"/>
</dbReference>
<organism evidence="2 3">
    <name type="scientific">Nostoc flagelliforme FACHB-838</name>
    <dbReference type="NCBI Taxonomy" id="2692904"/>
    <lineage>
        <taxon>Bacteria</taxon>
        <taxon>Bacillati</taxon>
        <taxon>Cyanobacteriota</taxon>
        <taxon>Cyanophyceae</taxon>
        <taxon>Nostocales</taxon>
        <taxon>Nostocaceae</taxon>
        <taxon>Nostoc</taxon>
    </lineage>
</organism>
<name>A0ABR8DLV0_9NOSO</name>
<dbReference type="Proteomes" id="UP000623440">
    <property type="component" value="Unassembled WGS sequence"/>
</dbReference>
<comment type="caution">
    <text evidence="2">The sequence shown here is derived from an EMBL/GenBank/DDBJ whole genome shotgun (WGS) entry which is preliminary data.</text>
</comment>
<evidence type="ECO:0000313" key="3">
    <source>
        <dbReference type="Proteomes" id="UP000623440"/>
    </source>
</evidence>
<evidence type="ECO:0000259" key="1">
    <source>
        <dbReference type="Pfam" id="PF01936"/>
    </source>
</evidence>
<dbReference type="InterPro" id="IPR021139">
    <property type="entry name" value="NYN"/>
</dbReference>
<dbReference type="RefSeq" id="WP_190940984.1">
    <property type="nucleotide sequence ID" value="NZ_JACJSI010000020.1"/>
</dbReference>
<protein>
    <submittedName>
        <fullName evidence="2">NYN domain-containing protein</fullName>
    </submittedName>
</protein>
<accession>A0ABR8DLV0</accession>
<evidence type="ECO:0000313" key="2">
    <source>
        <dbReference type="EMBL" id="MBD2530437.1"/>
    </source>
</evidence>
<dbReference type="PANTHER" id="PTHR35811">
    <property type="entry name" value="SLR1870 PROTEIN"/>
    <property type="match status" value="1"/>
</dbReference>